<dbReference type="PROSITE" id="PS51257">
    <property type="entry name" value="PROKAR_LIPOPROTEIN"/>
    <property type="match status" value="1"/>
</dbReference>
<accession>A0A2W2FBC5</accession>
<dbReference type="AlphaFoldDB" id="A0A2W2FBC5"/>
<dbReference type="SUPFAM" id="SSF141868">
    <property type="entry name" value="EAL domain-like"/>
    <property type="match status" value="1"/>
</dbReference>
<dbReference type="PROSITE" id="PS50883">
    <property type="entry name" value="EAL"/>
    <property type="match status" value="1"/>
</dbReference>
<dbReference type="SUPFAM" id="SSF55073">
    <property type="entry name" value="Nucleotide cyclase"/>
    <property type="match status" value="1"/>
</dbReference>
<dbReference type="GO" id="GO:0071111">
    <property type="term" value="F:cyclic-guanylate-specific phosphodiesterase activity"/>
    <property type="evidence" value="ECO:0007669"/>
    <property type="project" value="InterPro"/>
</dbReference>
<dbReference type="InterPro" id="IPR050706">
    <property type="entry name" value="Cyclic-di-GMP_PDE-like"/>
</dbReference>
<feature type="transmembrane region" description="Helical" evidence="1">
    <location>
        <begin position="40"/>
        <end position="60"/>
    </location>
</feature>
<dbReference type="InterPro" id="IPR001633">
    <property type="entry name" value="EAL_dom"/>
</dbReference>
<keyword evidence="1" id="KW-0812">Transmembrane</keyword>
<gene>
    <name evidence="3" type="ORF">C1I95_06050</name>
</gene>
<sequence length="816" mass="87232">MPFRRDRLPLALLTASGVVTAAACLVWAVLHLGPPAPGQWVYLWMGAGLMAMGAAFSVPLQPRLSMRVTLTPTACLVCASVLPAPWVVVCAAVGVSVARLLVRRPRSAWLHKVAHNTSMDIVAAALAAGVMFTAGVRPEVGEPPLTAPSLSHHVLAFLIAAAVVVVFEELVTTAAVTLSTKRPFLVVLRGLWLTRLCVAIAEIGMAGVVTTVTGLDMRVLVALPLVMLAVYLLLKYRLKIAEERRAWERLAALSDALTSRDLDVVLQTAVGGAVDLFVVRAADIEIAAGRRLVRASQTGGVARLVYDGPTADAPEMDQARHAVSYGFGADGDGVHGVLRLYLSGPRDALSVREGSTLRAFAATLSSSLDLAHAYGLLAAEAQQHETAASHDTQTGLLNRAGLLSRLGEGFGSTCHAVVIRLDTHAFLADVVGRDDAVNLLRTIADRLRQASGDMSFVARIGDVTFALVMAGVTTDVAYQRACWTVAALRRGIRLGGRRLVVRATAGMASGAPDAAVIDAAERVLWRASQRGDDRLVSYQMGPVREWTLDRELNSSRLSIAFEPIVDLASGRIAMMQSVPRWLYSRHEVLPADDYVYQLIGNDHGSLETLARTVVGRSLAAATLWRDVLPDTPLVVPIPAGALTQPFVEAVRLQLSEHAASPGRSLVLALSAPPEPSAREAAEWIAQFGVRLLMDQYGSDHVGLATLGAAEWSILRLHPAYALDAGWQPARSVIRAAVDLATDLDLAVIAPGIRTEKERHELVELGCTMGSGPLLGGEMFPSQVRHHALLWQPRALHGGAQVVRLHRARRPASRHGS</sequence>
<dbReference type="Pfam" id="PF00990">
    <property type="entry name" value="GGDEF"/>
    <property type="match status" value="1"/>
</dbReference>
<dbReference type="PANTHER" id="PTHR33121:SF70">
    <property type="entry name" value="SIGNALING PROTEIN YKOW"/>
    <property type="match status" value="1"/>
</dbReference>
<evidence type="ECO:0000313" key="4">
    <source>
        <dbReference type="Proteomes" id="UP000248924"/>
    </source>
</evidence>
<feature type="transmembrane region" description="Helical" evidence="1">
    <location>
        <begin position="154"/>
        <end position="178"/>
    </location>
</feature>
<feature type="transmembrane region" description="Helical" evidence="1">
    <location>
        <begin position="190"/>
        <end position="209"/>
    </location>
</feature>
<dbReference type="PANTHER" id="PTHR33121">
    <property type="entry name" value="CYCLIC DI-GMP PHOSPHODIESTERASE PDEF"/>
    <property type="match status" value="1"/>
</dbReference>
<dbReference type="InterPro" id="IPR035919">
    <property type="entry name" value="EAL_sf"/>
</dbReference>
<dbReference type="InterPro" id="IPR029787">
    <property type="entry name" value="Nucleotide_cyclase"/>
</dbReference>
<dbReference type="EMBL" id="POTY01000022">
    <property type="protein sequence ID" value="PZG22148.1"/>
    <property type="molecule type" value="Genomic_DNA"/>
</dbReference>
<keyword evidence="1" id="KW-1133">Transmembrane helix</keyword>
<feature type="transmembrane region" description="Helical" evidence="1">
    <location>
        <begin position="215"/>
        <end position="234"/>
    </location>
</feature>
<name>A0A2W2FBC5_9ACTN</name>
<keyword evidence="4" id="KW-1185">Reference proteome</keyword>
<dbReference type="InterPro" id="IPR000160">
    <property type="entry name" value="GGDEF_dom"/>
</dbReference>
<evidence type="ECO:0000259" key="2">
    <source>
        <dbReference type="PROSITE" id="PS50883"/>
    </source>
</evidence>
<dbReference type="Gene3D" id="3.30.70.270">
    <property type="match status" value="1"/>
</dbReference>
<comment type="caution">
    <text evidence="3">The sequence shown here is derived from an EMBL/GenBank/DDBJ whole genome shotgun (WGS) entry which is preliminary data.</text>
</comment>
<organism evidence="3 4">
    <name type="scientific">Micromonospora craterilacus</name>
    <dbReference type="NCBI Taxonomy" id="1655439"/>
    <lineage>
        <taxon>Bacteria</taxon>
        <taxon>Bacillati</taxon>
        <taxon>Actinomycetota</taxon>
        <taxon>Actinomycetes</taxon>
        <taxon>Micromonosporales</taxon>
        <taxon>Micromonosporaceae</taxon>
        <taxon>Micromonospora</taxon>
    </lineage>
</organism>
<feature type="domain" description="EAL" evidence="2">
    <location>
        <begin position="541"/>
        <end position="791"/>
    </location>
</feature>
<feature type="transmembrane region" description="Helical" evidence="1">
    <location>
        <begin position="80"/>
        <end position="101"/>
    </location>
</feature>
<dbReference type="InterPro" id="IPR043128">
    <property type="entry name" value="Rev_trsase/Diguanyl_cyclase"/>
</dbReference>
<dbReference type="SMART" id="SM00052">
    <property type="entry name" value="EAL"/>
    <property type="match status" value="1"/>
</dbReference>
<evidence type="ECO:0000256" key="1">
    <source>
        <dbReference type="SAM" id="Phobius"/>
    </source>
</evidence>
<feature type="transmembrane region" description="Helical" evidence="1">
    <location>
        <begin position="12"/>
        <end position="33"/>
    </location>
</feature>
<proteinExistence type="predicted"/>
<protein>
    <submittedName>
        <fullName evidence="3">GGDEF-domain containing protein</fullName>
    </submittedName>
</protein>
<dbReference type="SMART" id="SM00267">
    <property type="entry name" value="GGDEF"/>
    <property type="match status" value="1"/>
</dbReference>
<dbReference type="Gene3D" id="3.20.20.450">
    <property type="entry name" value="EAL domain"/>
    <property type="match status" value="1"/>
</dbReference>
<dbReference type="Proteomes" id="UP000248924">
    <property type="component" value="Unassembled WGS sequence"/>
</dbReference>
<keyword evidence="1" id="KW-0472">Membrane</keyword>
<evidence type="ECO:0000313" key="3">
    <source>
        <dbReference type="EMBL" id="PZG22148.1"/>
    </source>
</evidence>
<reference evidence="3 4" key="1">
    <citation type="submission" date="2018-01" db="EMBL/GenBank/DDBJ databases">
        <title>Draft genome sequence of Jishengella sp. NA12.</title>
        <authorList>
            <person name="Sahin N."/>
            <person name="Ay H."/>
            <person name="Saygin H."/>
        </authorList>
    </citation>
    <scope>NUCLEOTIDE SEQUENCE [LARGE SCALE GENOMIC DNA]</scope>
    <source>
        <strain evidence="3 4">NA12</strain>
    </source>
</reference>
<dbReference type="Pfam" id="PF00563">
    <property type="entry name" value="EAL"/>
    <property type="match status" value="1"/>
</dbReference>